<dbReference type="RefSeq" id="WP_359777187.1">
    <property type="nucleotide sequence ID" value="NZ_JBEYRR010000003.1"/>
</dbReference>
<accession>A0ABV3LLM4</accession>
<evidence type="ECO:0000313" key="1">
    <source>
        <dbReference type="EMBL" id="MEW2360375.1"/>
    </source>
</evidence>
<protein>
    <submittedName>
        <fullName evidence="1">Uncharacterized protein</fullName>
    </submittedName>
</protein>
<proteinExistence type="predicted"/>
<comment type="caution">
    <text evidence="1">The sequence shown here is derived from an EMBL/GenBank/DDBJ whole genome shotgun (WGS) entry which is preliminary data.</text>
</comment>
<organism evidence="1 2">
    <name type="scientific">Streptomyces huasconensis</name>
    <dbReference type="NCBI Taxonomy" id="1854574"/>
    <lineage>
        <taxon>Bacteria</taxon>
        <taxon>Bacillati</taxon>
        <taxon>Actinomycetota</taxon>
        <taxon>Actinomycetes</taxon>
        <taxon>Kitasatosporales</taxon>
        <taxon>Streptomycetaceae</taxon>
        <taxon>Streptomyces</taxon>
    </lineage>
</organism>
<evidence type="ECO:0000313" key="2">
    <source>
        <dbReference type="Proteomes" id="UP001553843"/>
    </source>
</evidence>
<dbReference type="EMBL" id="JBEYRS010000001">
    <property type="protein sequence ID" value="MEW2360375.1"/>
    <property type="molecule type" value="Genomic_DNA"/>
</dbReference>
<reference evidence="1 2" key="1">
    <citation type="submission" date="2024-06" db="EMBL/GenBank/DDBJ databases">
        <title>The Natural Products Discovery Center: Release of the First 8490 Sequenced Strains for Exploring Actinobacteria Biosynthetic Diversity.</title>
        <authorList>
            <person name="Kalkreuter E."/>
            <person name="Kautsar S.A."/>
            <person name="Yang D."/>
            <person name="Bader C.D."/>
            <person name="Teijaro C.N."/>
            <person name="Fluegel L."/>
            <person name="Davis C.M."/>
            <person name="Simpson J.R."/>
            <person name="Lauterbach L."/>
            <person name="Steele A.D."/>
            <person name="Gui C."/>
            <person name="Meng S."/>
            <person name="Li G."/>
            <person name="Viehrig K."/>
            <person name="Ye F."/>
            <person name="Su P."/>
            <person name="Kiefer A.F."/>
            <person name="Nichols A."/>
            <person name="Cepeda A.J."/>
            <person name="Yan W."/>
            <person name="Fan B."/>
            <person name="Jiang Y."/>
            <person name="Adhikari A."/>
            <person name="Zheng C.-J."/>
            <person name="Schuster L."/>
            <person name="Cowan T.M."/>
            <person name="Smanski M.J."/>
            <person name="Chevrette M.G."/>
            <person name="De Carvalho L.P.S."/>
            <person name="Shen B."/>
        </authorList>
    </citation>
    <scope>NUCLEOTIDE SEQUENCE [LARGE SCALE GENOMIC DNA]</scope>
    <source>
        <strain evidence="1 2">NPDC047833</strain>
    </source>
</reference>
<sequence length="51" mass="5197">MSASSHPTDLVLLANEEGNSVRVTGTPLPGMRLLAKGVVDAPVPSHQSATS</sequence>
<dbReference type="Proteomes" id="UP001553843">
    <property type="component" value="Unassembled WGS sequence"/>
</dbReference>
<keyword evidence="2" id="KW-1185">Reference proteome</keyword>
<name>A0ABV3LLM4_9ACTN</name>
<gene>
    <name evidence="1" type="ORF">AB0887_00150</name>
</gene>